<sequence>MRFSSLQVPPMMLVFLIATVSAIPNATLMYDNGGWIECIRLRWTGDILLPYTNATLLLNFTGTHPFTGFTGIAEIQPDFFALFSGNFLTNGGLPVLGVGSWGVWTIDFRGRGALPPVATFIQQVPASVFFLGASRFDDHTVLIADGGQGLLYRMNLQTGAYTIVVQGDPSMDRHGGLAGIHGVHFQAPYVYYSNTFGIGFWKWLVSPSGVPIDLPVEISTMANASKDRPEEFVMWIDGSTYMPIQAGGIQKIAANGTASAFLNVQEPTTCTVGRTLADWDVLYIANKYGKVYREPHLLL</sequence>
<comment type="caution">
    <text evidence="2">The sequence shown here is derived from an EMBL/GenBank/DDBJ whole genome shotgun (WGS) entry which is preliminary data.</text>
</comment>
<dbReference type="SUPFAM" id="SSF63829">
    <property type="entry name" value="Calcium-dependent phosphotriesterase"/>
    <property type="match status" value="1"/>
</dbReference>
<keyword evidence="3" id="KW-1185">Reference proteome</keyword>
<dbReference type="PANTHER" id="PTHR42060:SF1">
    <property type="entry name" value="NHL REPEAT-CONTAINING PROTEIN"/>
    <property type="match status" value="1"/>
</dbReference>
<organism evidence="2 3">
    <name type="scientific">Podospora appendiculata</name>
    <dbReference type="NCBI Taxonomy" id="314037"/>
    <lineage>
        <taxon>Eukaryota</taxon>
        <taxon>Fungi</taxon>
        <taxon>Dikarya</taxon>
        <taxon>Ascomycota</taxon>
        <taxon>Pezizomycotina</taxon>
        <taxon>Sordariomycetes</taxon>
        <taxon>Sordariomycetidae</taxon>
        <taxon>Sordariales</taxon>
        <taxon>Podosporaceae</taxon>
        <taxon>Podospora</taxon>
    </lineage>
</organism>
<dbReference type="AlphaFoldDB" id="A0AAE1C745"/>
<feature type="chain" id="PRO_5042100754" evidence="1">
    <location>
        <begin position="23"/>
        <end position="299"/>
    </location>
</feature>
<dbReference type="EMBL" id="JAULSO010000008">
    <property type="protein sequence ID" value="KAK3681000.1"/>
    <property type="molecule type" value="Genomic_DNA"/>
</dbReference>
<dbReference type="PANTHER" id="PTHR42060">
    <property type="entry name" value="NHL REPEAT-CONTAINING PROTEIN-RELATED"/>
    <property type="match status" value="1"/>
</dbReference>
<dbReference type="InterPro" id="IPR052998">
    <property type="entry name" value="Hetero-Diels-Alderase-like"/>
</dbReference>
<dbReference type="Proteomes" id="UP001270362">
    <property type="component" value="Unassembled WGS sequence"/>
</dbReference>
<feature type="signal peptide" evidence="1">
    <location>
        <begin position="1"/>
        <end position="22"/>
    </location>
</feature>
<gene>
    <name evidence="2" type="ORF">B0T22DRAFT_540345</name>
</gene>
<reference evidence="2" key="2">
    <citation type="submission" date="2023-06" db="EMBL/GenBank/DDBJ databases">
        <authorList>
            <consortium name="Lawrence Berkeley National Laboratory"/>
            <person name="Haridas S."/>
            <person name="Hensen N."/>
            <person name="Bonometti L."/>
            <person name="Westerberg I."/>
            <person name="Brannstrom I.O."/>
            <person name="Guillou S."/>
            <person name="Cros-Aarteil S."/>
            <person name="Calhoun S."/>
            <person name="Kuo A."/>
            <person name="Mondo S."/>
            <person name="Pangilinan J."/>
            <person name="Riley R."/>
            <person name="Labutti K."/>
            <person name="Andreopoulos B."/>
            <person name="Lipzen A."/>
            <person name="Chen C."/>
            <person name="Yanf M."/>
            <person name="Daum C."/>
            <person name="Ng V."/>
            <person name="Clum A."/>
            <person name="Steindorff A."/>
            <person name="Ohm R."/>
            <person name="Martin F."/>
            <person name="Silar P."/>
            <person name="Natvig D."/>
            <person name="Lalanne C."/>
            <person name="Gautier V."/>
            <person name="Ament-Velasquez S.L."/>
            <person name="Kruys A."/>
            <person name="Hutchinson M.I."/>
            <person name="Powell A.J."/>
            <person name="Barry K."/>
            <person name="Miller A.N."/>
            <person name="Grigoriev I.V."/>
            <person name="Debuchy R."/>
            <person name="Gladieux P."/>
            <person name="Thoren M.H."/>
            <person name="Johannesson H."/>
        </authorList>
    </citation>
    <scope>NUCLEOTIDE SEQUENCE</scope>
    <source>
        <strain evidence="2">CBS 314.62</strain>
    </source>
</reference>
<reference evidence="2" key="1">
    <citation type="journal article" date="2023" name="Mol. Phylogenet. Evol.">
        <title>Genome-scale phylogeny and comparative genomics of the fungal order Sordariales.</title>
        <authorList>
            <person name="Hensen N."/>
            <person name="Bonometti L."/>
            <person name="Westerberg I."/>
            <person name="Brannstrom I.O."/>
            <person name="Guillou S."/>
            <person name="Cros-Aarteil S."/>
            <person name="Calhoun S."/>
            <person name="Haridas S."/>
            <person name="Kuo A."/>
            <person name="Mondo S."/>
            <person name="Pangilinan J."/>
            <person name="Riley R."/>
            <person name="LaButti K."/>
            <person name="Andreopoulos B."/>
            <person name="Lipzen A."/>
            <person name="Chen C."/>
            <person name="Yan M."/>
            <person name="Daum C."/>
            <person name="Ng V."/>
            <person name="Clum A."/>
            <person name="Steindorff A."/>
            <person name="Ohm R.A."/>
            <person name="Martin F."/>
            <person name="Silar P."/>
            <person name="Natvig D.O."/>
            <person name="Lalanne C."/>
            <person name="Gautier V."/>
            <person name="Ament-Velasquez S.L."/>
            <person name="Kruys A."/>
            <person name="Hutchinson M.I."/>
            <person name="Powell A.J."/>
            <person name="Barry K."/>
            <person name="Miller A.N."/>
            <person name="Grigoriev I.V."/>
            <person name="Debuchy R."/>
            <person name="Gladieux P."/>
            <person name="Hiltunen Thoren M."/>
            <person name="Johannesson H."/>
        </authorList>
    </citation>
    <scope>NUCLEOTIDE SEQUENCE</scope>
    <source>
        <strain evidence="2">CBS 314.62</strain>
    </source>
</reference>
<dbReference type="Gene3D" id="2.120.10.30">
    <property type="entry name" value="TolB, C-terminal domain"/>
    <property type="match status" value="1"/>
</dbReference>
<evidence type="ECO:0000313" key="3">
    <source>
        <dbReference type="Proteomes" id="UP001270362"/>
    </source>
</evidence>
<evidence type="ECO:0000313" key="2">
    <source>
        <dbReference type="EMBL" id="KAK3681000.1"/>
    </source>
</evidence>
<keyword evidence="1" id="KW-0732">Signal</keyword>
<accession>A0AAE1C745</accession>
<evidence type="ECO:0000256" key="1">
    <source>
        <dbReference type="SAM" id="SignalP"/>
    </source>
</evidence>
<dbReference type="InterPro" id="IPR011042">
    <property type="entry name" value="6-blade_b-propeller_TolB-like"/>
</dbReference>
<name>A0AAE1C745_9PEZI</name>
<protein>
    <submittedName>
        <fullName evidence="2">Uncharacterized protein</fullName>
    </submittedName>
</protein>
<proteinExistence type="predicted"/>